<feature type="region of interest" description="Disordered" evidence="1">
    <location>
        <begin position="94"/>
        <end position="163"/>
    </location>
</feature>
<feature type="compositionally biased region" description="Low complexity" evidence="1">
    <location>
        <begin position="96"/>
        <end position="105"/>
    </location>
</feature>
<comment type="caution">
    <text evidence="3">The sequence shown here is derived from an EMBL/GenBank/DDBJ whole genome shotgun (WGS) entry which is preliminary data.</text>
</comment>
<keyword evidence="2" id="KW-0732">Signal</keyword>
<evidence type="ECO:0000313" key="3">
    <source>
        <dbReference type="EMBL" id="KAH6896556.1"/>
    </source>
</evidence>
<reference evidence="3 4" key="1">
    <citation type="journal article" date="2021" name="Nat. Commun.">
        <title>Genetic determinants of endophytism in the Arabidopsis root mycobiome.</title>
        <authorList>
            <person name="Mesny F."/>
            <person name="Miyauchi S."/>
            <person name="Thiergart T."/>
            <person name="Pickel B."/>
            <person name="Atanasova L."/>
            <person name="Karlsson M."/>
            <person name="Huettel B."/>
            <person name="Barry K.W."/>
            <person name="Haridas S."/>
            <person name="Chen C."/>
            <person name="Bauer D."/>
            <person name="Andreopoulos W."/>
            <person name="Pangilinan J."/>
            <person name="LaButti K."/>
            <person name="Riley R."/>
            <person name="Lipzen A."/>
            <person name="Clum A."/>
            <person name="Drula E."/>
            <person name="Henrissat B."/>
            <person name="Kohler A."/>
            <person name="Grigoriev I.V."/>
            <person name="Martin F.M."/>
            <person name="Hacquard S."/>
        </authorList>
    </citation>
    <scope>NUCLEOTIDE SEQUENCE [LARGE SCALE GENOMIC DNA]</scope>
    <source>
        <strain evidence="3 4">MPI-CAGE-CH-0241</strain>
    </source>
</reference>
<gene>
    <name evidence="3" type="ORF">B0T10DRAFT_474583</name>
</gene>
<dbReference type="EMBL" id="JAGPYM010000003">
    <property type="protein sequence ID" value="KAH6896556.1"/>
    <property type="molecule type" value="Genomic_DNA"/>
</dbReference>
<organism evidence="3 4">
    <name type="scientific">Thelonectria olida</name>
    <dbReference type="NCBI Taxonomy" id="1576542"/>
    <lineage>
        <taxon>Eukaryota</taxon>
        <taxon>Fungi</taxon>
        <taxon>Dikarya</taxon>
        <taxon>Ascomycota</taxon>
        <taxon>Pezizomycotina</taxon>
        <taxon>Sordariomycetes</taxon>
        <taxon>Hypocreomycetidae</taxon>
        <taxon>Hypocreales</taxon>
        <taxon>Nectriaceae</taxon>
        <taxon>Thelonectria</taxon>
    </lineage>
</organism>
<proteinExistence type="predicted"/>
<dbReference type="Proteomes" id="UP000777438">
    <property type="component" value="Unassembled WGS sequence"/>
</dbReference>
<feature type="chain" id="PRO_5040267442" evidence="2">
    <location>
        <begin position="22"/>
        <end position="163"/>
    </location>
</feature>
<dbReference type="AlphaFoldDB" id="A0A9P9ARB5"/>
<protein>
    <submittedName>
        <fullName evidence="3">Uncharacterized protein</fullName>
    </submittedName>
</protein>
<sequence length="163" mass="17233">MSCTSHSRASLLSSTLSRLVALSSVRSIPACMPREEARAHFSSIIIPPLSTPSSTPSSRLLCPYQPLVTFRSRSSFARGPRHAATVLSCLVISDTESSQPRQEPSSSPPPWDGLSISHHPRSTESSIPSLSHLIQLAGPVPASPAADPPPSWSVDSSAAREAS</sequence>
<evidence type="ECO:0000256" key="2">
    <source>
        <dbReference type="SAM" id="SignalP"/>
    </source>
</evidence>
<accession>A0A9P9ARB5</accession>
<feature type="compositionally biased region" description="Low complexity" evidence="1">
    <location>
        <begin position="152"/>
        <end position="163"/>
    </location>
</feature>
<keyword evidence="4" id="KW-1185">Reference proteome</keyword>
<feature type="signal peptide" evidence="2">
    <location>
        <begin position="1"/>
        <end position="21"/>
    </location>
</feature>
<name>A0A9P9ARB5_9HYPO</name>
<evidence type="ECO:0000256" key="1">
    <source>
        <dbReference type="SAM" id="MobiDB-lite"/>
    </source>
</evidence>
<evidence type="ECO:0000313" key="4">
    <source>
        <dbReference type="Proteomes" id="UP000777438"/>
    </source>
</evidence>